<evidence type="ECO:0000256" key="9">
    <source>
        <dbReference type="ARBA" id="ARBA00023235"/>
    </source>
</evidence>
<dbReference type="GO" id="GO:0016787">
    <property type="term" value="F:hydrolase activity"/>
    <property type="evidence" value="ECO:0007669"/>
    <property type="project" value="UniProtKB-KW"/>
</dbReference>
<evidence type="ECO:0000256" key="6">
    <source>
        <dbReference type="ARBA" id="ARBA00022806"/>
    </source>
</evidence>
<accession>A0ABV5AF61</accession>
<gene>
    <name evidence="14" type="primary">dnaB</name>
    <name evidence="14" type="ORF">KKP3000_004411</name>
</gene>
<evidence type="ECO:0000256" key="5">
    <source>
        <dbReference type="ARBA" id="ARBA00022801"/>
    </source>
</evidence>
<dbReference type="InterPro" id="IPR016136">
    <property type="entry name" value="DNA_helicase_N/primase_C"/>
</dbReference>
<keyword evidence="5 12" id="KW-0378">Hydrolase</keyword>
<dbReference type="CDD" id="cd00984">
    <property type="entry name" value="DnaB_C"/>
    <property type="match status" value="1"/>
</dbReference>
<evidence type="ECO:0000256" key="4">
    <source>
        <dbReference type="ARBA" id="ARBA00022741"/>
    </source>
</evidence>
<dbReference type="EMBL" id="JBDXSU010000008">
    <property type="protein sequence ID" value="MFB5190915.1"/>
    <property type="molecule type" value="Genomic_DNA"/>
</dbReference>
<dbReference type="InterPro" id="IPR007694">
    <property type="entry name" value="DNA_helicase_DnaB-like_C"/>
</dbReference>
<keyword evidence="4 12" id="KW-0547">Nucleotide-binding</keyword>
<dbReference type="Proteomes" id="UP001579974">
    <property type="component" value="Unassembled WGS sequence"/>
</dbReference>
<dbReference type="Pfam" id="PF00772">
    <property type="entry name" value="DnaB"/>
    <property type="match status" value="1"/>
</dbReference>
<evidence type="ECO:0000256" key="3">
    <source>
        <dbReference type="ARBA" id="ARBA00022705"/>
    </source>
</evidence>
<keyword evidence="15" id="KW-1185">Reference proteome</keyword>
<evidence type="ECO:0000313" key="14">
    <source>
        <dbReference type="EMBL" id="MFB5190915.1"/>
    </source>
</evidence>
<dbReference type="NCBIfam" id="NF004384">
    <property type="entry name" value="PRK05748.1"/>
    <property type="match status" value="1"/>
</dbReference>
<comment type="catalytic activity">
    <reaction evidence="10 12">
        <text>ATP + H2O = ADP + phosphate + H(+)</text>
        <dbReference type="Rhea" id="RHEA:13065"/>
        <dbReference type="ChEBI" id="CHEBI:15377"/>
        <dbReference type="ChEBI" id="CHEBI:15378"/>
        <dbReference type="ChEBI" id="CHEBI:30616"/>
        <dbReference type="ChEBI" id="CHEBI:43474"/>
        <dbReference type="ChEBI" id="CHEBI:456216"/>
        <dbReference type="EC" id="5.6.2.3"/>
    </reaction>
</comment>
<dbReference type="PANTHER" id="PTHR30153:SF2">
    <property type="entry name" value="REPLICATIVE DNA HELICASE"/>
    <property type="match status" value="1"/>
</dbReference>
<evidence type="ECO:0000256" key="11">
    <source>
        <dbReference type="NCBIfam" id="TIGR00665"/>
    </source>
</evidence>
<dbReference type="PROSITE" id="PS51199">
    <property type="entry name" value="SF4_HELICASE"/>
    <property type="match status" value="1"/>
</dbReference>
<dbReference type="GO" id="GO:0003678">
    <property type="term" value="F:DNA helicase activity"/>
    <property type="evidence" value="ECO:0007669"/>
    <property type="project" value="UniProtKB-EC"/>
</dbReference>
<evidence type="ECO:0000256" key="8">
    <source>
        <dbReference type="ARBA" id="ARBA00023125"/>
    </source>
</evidence>
<reference evidence="14 15" key="1">
    <citation type="journal article" date="2024" name="Int. J. Mol. Sci.">
        <title>Exploration of Alicyclobacillus spp. Genome in Search of Antibiotic Resistance.</title>
        <authorList>
            <person name="Bucka-Kolendo J."/>
            <person name="Kiousi D.E."/>
            <person name="Dekowska A."/>
            <person name="Mikolajczuk-Szczyrba A."/>
            <person name="Karadedos D.M."/>
            <person name="Michael P."/>
            <person name="Galanis A."/>
            <person name="Sokolowska B."/>
        </authorList>
    </citation>
    <scope>NUCLEOTIDE SEQUENCE [LARGE SCALE GENOMIC DNA]</scope>
    <source>
        <strain evidence="14 15">KKP 3000</strain>
    </source>
</reference>
<evidence type="ECO:0000313" key="15">
    <source>
        <dbReference type="Proteomes" id="UP001579974"/>
    </source>
</evidence>
<evidence type="ECO:0000256" key="2">
    <source>
        <dbReference type="ARBA" id="ARBA00022515"/>
    </source>
</evidence>
<keyword evidence="8 12" id="KW-0238">DNA-binding</keyword>
<dbReference type="RefSeq" id="WP_275474663.1">
    <property type="nucleotide sequence ID" value="NZ_CP162940.1"/>
</dbReference>
<dbReference type="EC" id="5.6.2.3" evidence="11 12"/>
<comment type="caution">
    <text evidence="14">The sequence shown here is derived from an EMBL/GenBank/DDBJ whole genome shotgun (WGS) entry which is preliminary data.</text>
</comment>
<evidence type="ECO:0000259" key="13">
    <source>
        <dbReference type="PROSITE" id="PS51199"/>
    </source>
</evidence>
<dbReference type="Gene3D" id="1.10.860.10">
    <property type="entry name" value="DNAb Helicase, Chain A"/>
    <property type="match status" value="1"/>
</dbReference>
<keyword evidence="2 12" id="KW-0639">Primosome</keyword>
<keyword evidence="3 12" id="KW-0235">DNA replication</keyword>
<evidence type="ECO:0000256" key="10">
    <source>
        <dbReference type="ARBA" id="ARBA00048954"/>
    </source>
</evidence>
<dbReference type="InterPro" id="IPR036185">
    <property type="entry name" value="DNA_heli_DnaB-like_N_sf"/>
</dbReference>
<proteinExistence type="inferred from homology"/>
<keyword evidence="9" id="KW-0413">Isomerase</keyword>
<evidence type="ECO:0000256" key="12">
    <source>
        <dbReference type="RuleBase" id="RU362085"/>
    </source>
</evidence>
<dbReference type="SUPFAM" id="SSF48024">
    <property type="entry name" value="N-terminal domain of DnaB helicase"/>
    <property type="match status" value="1"/>
</dbReference>
<evidence type="ECO:0000256" key="1">
    <source>
        <dbReference type="ARBA" id="ARBA00008428"/>
    </source>
</evidence>
<dbReference type="Gene3D" id="3.40.50.300">
    <property type="entry name" value="P-loop containing nucleotide triphosphate hydrolases"/>
    <property type="match status" value="1"/>
</dbReference>
<comment type="function">
    <text evidence="12">The main replicative DNA helicase, it participates in initiation and elongation during chromosome replication. Travels ahead of the DNA replisome, separating dsDNA into templates for DNA synthesis. A processive ATP-dependent 5'-3' DNA helicase it has DNA-dependent ATPase activity.</text>
</comment>
<dbReference type="PANTHER" id="PTHR30153">
    <property type="entry name" value="REPLICATIVE DNA HELICASE DNAB"/>
    <property type="match status" value="1"/>
</dbReference>
<comment type="similarity">
    <text evidence="1 12">Belongs to the helicase family. DnaB subfamily.</text>
</comment>
<sequence>MASEQSVWRPPMNDQMLRLPPQQVEAEQAVLGAMLISEDAVNEALELLEADDFYRAAHQSIYRAMREVYDAGHPIDVVTVAAALRTRDDALEQVGGADYLADLAAAMPTALHVNQYAQIVREKALMRRIIATATDIAEEGYSQEQPAADVLADAEKKILELSQFQKTRDFTHISDVLETTFERIEQLYASDGSITGVPTGYSELDRMTSGFQKSDLIIVAARPSVGKTAFALNVAQNVAVRSGVPVAIFSLEMSKDQLVQRMLCAEAYIEGQKLRTGTLDDDDWPKLSMGVSALSNSPIYIDDSPGITVAEMRSKLRRLKLERGLGLVVIDYLQLIHGRRGSGENRQQEISEISRSLKQLARELEVPIVSLGQLSRSVEQRQDKRPMLSDIRESGSIEQDADIVAFLYRDDYYDHETERQNIIEIIIAKQRNGPVGKIELVFLKNYNKFVNLEKSHQQEA</sequence>
<keyword evidence="7 12" id="KW-0067">ATP-binding</keyword>
<name>A0ABV5AF61_9BACL</name>
<dbReference type="SUPFAM" id="SSF52540">
    <property type="entry name" value="P-loop containing nucleoside triphosphate hydrolases"/>
    <property type="match status" value="1"/>
</dbReference>
<organism evidence="14 15">
    <name type="scientific">Alicyclobacillus fastidiosus</name>
    <dbReference type="NCBI Taxonomy" id="392011"/>
    <lineage>
        <taxon>Bacteria</taxon>
        <taxon>Bacillati</taxon>
        <taxon>Bacillota</taxon>
        <taxon>Bacilli</taxon>
        <taxon>Bacillales</taxon>
        <taxon>Alicyclobacillaceae</taxon>
        <taxon>Alicyclobacillus</taxon>
    </lineage>
</organism>
<dbReference type="NCBIfam" id="TIGR00665">
    <property type="entry name" value="DnaB"/>
    <property type="match status" value="1"/>
</dbReference>
<dbReference type="InterPro" id="IPR007693">
    <property type="entry name" value="DNA_helicase_DnaB-like_N"/>
</dbReference>
<evidence type="ECO:0000256" key="7">
    <source>
        <dbReference type="ARBA" id="ARBA00022840"/>
    </source>
</evidence>
<dbReference type="InterPro" id="IPR027417">
    <property type="entry name" value="P-loop_NTPase"/>
</dbReference>
<feature type="domain" description="SF4 helicase" evidence="13">
    <location>
        <begin position="190"/>
        <end position="456"/>
    </location>
</feature>
<dbReference type="Pfam" id="PF03796">
    <property type="entry name" value="DnaB_C"/>
    <property type="match status" value="1"/>
</dbReference>
<keyword evidence="6 12" id="KW-0347">Helicase</keyword>
<dbReference type="InterPro" id="IPR007692">
    <property type="entry name" value="DNA_helicase_DnaB"/>
</dbReference>
<protein>
    <recommendedName>
        <fullName evidence="11 12">Replicative DNA helicase</fullName>
        <ecNumber evidence="11 12">5.6.2.3</ecNumber>
    </recommendedName>
</protein>